<dbReference type="FunFam" id="3.40.50.1000:FF:000092">
    <property type="entry name" value="copper-transporting ATPase 1 isoform X2"/>
    <property type="match status" value="1"/>
</dbReference>
<gene>
    <name evidence="25" type="primary">ATP7B</name>
    <name evidence="25" type="synonym">atp7b</name>
</gene>
<dbReference type="SUPFAM" id="SSF81653">
    <property type="entry name" value="Calcium ATPase, transduction domain A"/>
    <property type="match status" value="1"/>
</dbReference>
<feature type="transmembrane region" description="Helical" evidence="22">
    <location>
        <begin position="569"/>
        <end position="590"/>
    </location>
</feature>
<dbReference type="GO" id="GO:0005770">
    <property type="term" value="C:late endosome"/>
    <property type="evidence" value="ECO:0007669"/>
    <property type="project" value="UniProtKB-SubCell"/>
</dbReference>
<keyword evidence="10" id="KW-0187">Copper transport</keyword>
<dbReference type="InterPro" id="IPR017969">
    <property type="entry name" value="Heavy-metal-associated_CS"/>
</dbReference>
<dbReference type="InterPro" id="IPR023299">
    <property type="entry name" value="ATPase_P-typ_cyto_dom_N"/>
</dbReference>
<feature type="domain" description="HMA" evidence="24">
    <location>
        <begin position="197"/>
        <end position="263"/>
    </location>
</feature>
<reference evidence="25" key="2">
    <citation type="submission" date="2025-08" db="UniProtKB">
        <authorList>
            <consortium name="Ensembl"/>
        </authorList>
    </citation>
    <scope>IDENTIFICATION</scope>
</reference>
<dbReference type="GO" id="GO:0016020">
    <property type="term" value="C:membrane"/>
    <property type="evidence" value="ECO:0007669"/>
    <property type="project" value="UniProtKB-SubCell"/>
</dbReference>
<evidence type="ECO:0000256" key="14">
    <source>
        <dbReference type="ARBA" id="ARBA00022989"/>
    </source>
</evidence>
<proteinExistence type="inferred from homology"/>
<dbReference type="InterPro" id="IPR018303">
    <property type="entry name" value="ATPase_P-typ_P_site"/>
</dbReference>
<dbReference type="InterPro" id="IPR023298">
    <property type="entry name" value="ATPase_P-typ_TM_dom_sf"/>
</dbReference>
<evidence type="ECO:0000256" key="13">
    <source>
        <dbReference type="ARBA" id="ARBA00022967"/>
    </source>
</evidence>
<dbReference type="InterPro" id="IPR044492">
    <property type="entry name" value="P_typ_ATPase_HD_dom"/>
</dbReference>
<dbReference type="FunFam" id="3.40.50.1000:FF:000144">
    <property type="entry name" value="copper-transporting ATPase 1 isoform X2"/>
    <property type="match status" value="1"/>
</dbReference>
<dbReference type="GO" id="GO:0140581">
    <property type="term" value="F:P-type monovalent copper transporter activity"/>
    <property type="evidence" value="ECO:0007669"/>
    <property type="project" value="UniProtKB-EC"/>
</dbReference>
<evidence type="ECO:0000256" key="3">
    <source>
        <dbReference type="ARBA" id="ARBA00006024"/>
    </source>
</evidence>
<dbReference type="SUPFAM" id="SSF81665">
    <property type="entry name" value="Calcium ATPase, transmembrane domain M"/>
    <property type="match status" value="1"/>
</dbReference>
<evidence type="ECO:0000256" key="1">
    <source>
        <dbReference type="ARBA" id="ARBA00004166"/>
    </source>
</evidence>
<comment type="subcellular location">
    <subcellularLocation>
        <location evidence="1">Golgi apparatus</location>
        <location evidence="1">trans-Golgi network membrane</location>
        <topology evidence="1">Multi-pass membrane protein</topology>
    </subcellularLocation>
    <subcellularLocation>
        <location evidence="2">Late endosome</location>
    </subcellularLocation>
    <subcellularLocation>
        <location evidence="22">Membrane</location>
    </subcellularLocation>
</comment>
<dbReference type="InterPro" id="IPR036163">
    <property type="entry name" value="HMA_dom_sf"/>
</dbReference>
<organism evidence="25 26">
    <name type="scientific">Sparus aurata</name>
    <name type="common">Gilthead sea bream</name>
    <dbReference type="NCBI Taxonomy" id="8175"/>
    <lineage>
        <taxon>Eukaryota</taxon>
        <taxon>Metazoa</taxon>
        <taxon>Chordata</taxon>
        <taxon>Craniata</taxon>
        <taxon>Vertebrata</taxon>
        <taxon>Euteleostomi</taxon>
        <taxon>Actinopterygii</taxon>
        <taxon>Neopterygii</taxon>
        <taxon>Teleostei</taxon>
        <taxon>Neoteleostei</taxon>
        <taxon>Acanthomorphata</taxon>
        <taxon>Eupercaria</taxon>
        <taxon>Spariformes</taxon>
        <taxon>Sparidae</taxon>
        <taxon>Sparus</taxon>
    </lineage>
</organism>
<dbReference type="SFLD" id="SFLDG00002">
    <property type="entry name" value="C1.7:_P-type_atpase_like"/>
    <property type="match status" value="1"/>
</dbReference>
<feature type="transmembrane region" description="Helical" evidence="22">
    <location>
        <begin position="541"/>
        <end position="563"/>
    </location>
</feature>
<evidence type="ECO:0000256" key="19">
    <source>
        <dbReference type="ARBA" id="ARBA00065683"/>
    </source>
</evidence>
<dbReference type="InterPro" id="IPR036412">
    <property type="entry name" value="HAD-like_sf"/>
</dbReference>
<evidence type="ECO:0000256" key="4">
    <source>
        <dbReference type="ARBA" id="ARBA00012517"/>
    </source>
</evidence>
<name>A0A671YNU1_SPAAU</name>
<dbReference type="Ensembl" id="ENSSAUT00010068101.1">
    <property type="protein sequence ID" value="ENSSAUP00010065021.1"/>
    <property type="gene ID" value="ENSSAUG00010025265.1"/>
</dbReference>
<dbReference type="Gene3D" id="3.40.50.1000">
    <property type="entry name" value="HAD superfamily/HAD-like"/>
    <property type="match status" value="1"/>
</dbReference>
<evidence type="ECO:0000256" key="16">
    <source>
        <dbReference type="ARBA" id="ARBA00023065"/>
    </source>
</evidence>
<comment type="similarity">
    <text evidence="3 22">Belongs to the cation transport ATPase (P-type) (TC 3.A.3) family. Type IB subfamily.</text>
</comment>
<feature type="domain" description="HMA" evidence="24">
    <location>
        <begin position="50"/>
        <end position="116"/>
    </location>
</feature>
<dbReference type="Pfam" id="PF00122">
    <property type="entry name" value="E1-E2_ATPase"/>
    <property type="match status" value="1"/>
</dbReference>
<keyword evidence="26" id="KW-1185">Reference proteome</keyword>
<dbReference type="InterPro" id="IPR059000">
    <property type="entry name" value="ATPase_P-type_domA"/>
</dbReference>
<feature type="transmembrane region" description="Helical" evidence="22">
    <location>
        <begin position="772"/>
        <end position="796"/>
    </location>
</feature>
<dbReference type="GO" id="GO:0005507">
    <property type="term" value="F:copper ion binding"/>
    <property type="evidence" value="ECO:0007669"/>
    <property type="project" value="InterPro"/>
</dbReference>
<feature type="transmembrane region" description="Helical" evidence="22">
    <location>
        <begin position="461"/>
        <end position="480"/>
    </location>
</feature>
<feature type="domain" description="HMA" evidence="24">
    <location>
        <begin position="117"/>
        <end position="183"/>
    </location>
</feature>
<keyword evidence="5" id="KW-0813">Transport</keyword>
<keyword evidence="16" id="KW-0406">Ion transport</keyword>
<dbReference type="PANTHER" id="PTHR43520:SF30">
    <property type="entry name" value="COPPER-TRANSPORTING ATPASE 2"/>
    <property type="match status" value="1"/>
</dbReference>
<dbReference type="EC" id="7.2.2.8" evidence="4"/>
<evidence type="ECO:0000256" key="17">
    <source>
        <dbReference type="ARBA" id="ARBA00023136"/>
    </source>
</evidence>
<dbReference type="Pfam" id="PF00403">
    <property type="entry name" value="HMA"/>
    <property type="match status" value="4"/>
</dbReference>
<dbReference type="NCBIfam" id="TIGR00003">
    <property type="entry name" value="copper ion binding protein"/>
    <property type="match status" value="3"/>
</dbReference>
<evidence type="ECO:0000256" key="15">
    <source>
        <dbReference type="ARBA" id="ARBA00023008"/>
    </source>
</evidence>
<feature type="domain" description="HMA" evidence="24">
    <location>
        <begin position="306"/>
        <end position="372"/>
    </location>
</feature>
<feature type="compositionally biased region" description="Polar residues" evidence="23">
    <location>
        <begin position="1232"/>
        <end position="1241"/>
    </location>
</feature>
<dbReference type="NCBIfam" id="TIGR01525">
    <property type="entry name" value="ATPase-IB_hvy"/>
    <property type="match status" value="1"/>
</dbReference>
<dbReference type="GO" id="GO:0005802">
    <property type="term" value="C:trans-Golgi network"/>
    <property type="evidence" value="ECO:0007669"/>
    <property type="project" value="UniProtKB-ARBA"/>
</dbReference>
<dbReference type="SFLD" id="SFLDF00027">
    <property type="entry name" value="p-type_atpase"/>
    <property type="match status" value="1"/>
</dbReference>
<evidence type="ECO:0000313" key="25">
    <source>
        <dbReference type="Ensembl" id="ENSSAUP00010065021.1"/>
    </source>
</evidence>
<dbReference type="GO" id="GO:0016887">
    <property type="term" value="F:ATP hydrolysis activity"/>
    <property type="evidence" value="ECO:0007669"/>
    <property type="project" value="InterPro"/>
</dbReference>
<sequence length="1259" mass="134912">LEDAGFEKACMGSSGSLLSRWMVVGWRNSSIRSTFYFTNSGNENREASSCRATFKLLGLTPEHQVHAIQSRVSGLNGVLTASLSSASSLAKVDYDTSVITTKEIVLELQAIGFNVESAVRIGVNGMHCQSCVQSIEGHIGPLSGVSHIQVSLQDAAALIVYQPLLVTQEELKDKIEDMGFEATLLTADQGDVFNSTQTVTIWIVGMTCNSCVQSIEGRISQATGVRSIAVSLKEEKGTITFDPSLTQPEQLRAAIEDMGFEASLEEKSRPVFSGLSDLLDLKSQNKAGVSNGTLSHKTTGNEVKVQKCFICVTGMTCASCVANIERNLLKHKGIIMVLVSLMAGKAEVKYDSEVLNAAAVTQLIEDLGFGAKLIEDNAVAHGKLDLAITGMTCASCVHNIESKLNTTKGILGASVALATKKAQVQFDPDVLGARDIIKIIQSGYKNNLDHTEEIRQWKNSFLLSLVFGLPVMGLMIYMMVMDSQHQEHGGSMPEEQNLLPGLSLLNLAFFLLCTPVQIFGGRYFYVQAYRSLKHRTANMDVLIVLATSIAYIYSCVVLIVAMAERASQSPVTFFDTPPMLFVFIALGRWLEHVAKSKTSEALAKLMSLQATDATVVTLGHDHSIISEEQVVVELVQRGDIVKVAPGGKFPVDGKVIEGNSMADESLITGEPMPVSKKVGSSVIAGSINAHGALLVEATHVGADTTLSQIVKLVEEAQTSKAPIQQFADRLSGYFVPFIVIVSVLTLVAWLGIGFVDFDIVKENFPVGAHTDVIVRFAFQASITVLSIACPCSLGLATPTAVMVGTGVGAQNGILIKGGEPLEMAHKIRVVMFDKTGTITNGVPRVTRVLVLWEVARMPLRKILALVGTAEASSEHPLGIAVAKHCKEELGSSVLGYCQDFQAVPGCGISCRVSNVEHLLQSQSDERFLLPGVTTDESTEPSSYSVLIGNREWMRRNGHHIQADVDAAMSSHETKGQTAILVAIDGVLCAMLAIADTVKTEAALAVQTLSSMGIEVVMITGDNRRTAKAIAAQVGIRKVLAEVLPSHKVAKVQELQEKGLRVAMVGDGVNDSPALARADVGIAIGTGTDVAIEAADIVLIRNDLLDVVASIELSQKTVRRIRINFVFALIYNLVGIPIAAGVFMPAGLVLQPWMGSAAMAASSVSVVLSSLLLRMYKKTSVELYEVRARGQMRSLRSSQISTHLGVNVQRRSPVLPREQPGQSAAVTPALSGQGPSINSVQEQQDRCSLLDHQTAEDSNV</sequence>
<dbReference type="InterPro" id="IPR001757">
    <property type="entry name" value="P_typ_ATPase"/>
</dbReference>
<dbReference type="InterPro" id="IPR008250">
    <property type="entry name" value="ATPase_P-typ_transduc_dom_A_sf"/>
</dbReference>
<evidence type="ECO:0000256" key="18">
    <source>
        <dbReference type="ARBA" id="ARBA00049289"/>
    </source>
</evidence>
<keyword evidence="9 22" id="KW-0547">Nucleotide-binding</keyword>
<comment type="catalytic activity">
    <reaction evidence="18">
        <text>Cu(+)(in) + ATP + H2O = Cu(+)(out) + ADP + phosphate + H(+)</text>
        <dbReference type="Rhea" id="RHEA:25792"/>
        <dbReference type="ChEBI" id="CHEBI:15377"/>
        <dbReference type="ChEBI" id="CHEBI:15378"/>
        <dbReference type="ChEBI" id="CHEBI:30616"/>
        <dbReference type="ChEBI" id="CHEBI:43474"/>
        <dbReference type="ChEBI" id="CHEBI:49552"/>
        <dbReference type="ChEBI" id="CHEBI:456216"/>
        <dbReference type="EC" id="7.2.2.8"/>
    </reaction>
</comment>
<keyword evidence="11 22" id="KW-0067">ATP-binding</keyword>
<accession>A0A671YNU1</accession>
<dbReference type="PROSITE" id="PS00154">
    <property type="entry name" value="ATPASE_E1_E2"/>
    <property type="match status" value="1"/>
</dbReference>
<evidence type="ECO:0000256" key="11">
    <source>
        <dbReference type="ARBA" id="ARBA00022840"/>
    </source>
</evidence>
<dbReference type="GeneTree" id="ENSGT00940000155749"/>
<feature type="region of interest" description="Disordered" evidence="23">
    <location>
        <begin position="1214"/>
        <end position="1259"/>
    </location>
</feature>
<dbReference type="SFLD" id="SFLDS00003">
    <property type="entry name" value="Haloacid_Dehalogenase"/>
    <property type="match status" value="1"/>
</dbReference>
<dbReference type="Pfam" id="PF00702">
    <property type="entry name" value="Hydrolase"/>
    <property type="match status" value="1"/>
</dbReference>
<keyword evidence="6 22" id="KW-0812">Transmembrane</keyword>
<dbReference type="Proteomes" id="UP000472265">
    <property type="component" value="Chromosome 24"/>
</dbReference>
<dbReference type="NCBIfam" id="TIGR01494">
    <property type="entry name" value="ATPase_P-type"/>
    <property type="match status" value="2"/>
</dbReference>
<dbReference type="SUPFAM" id="SSF55008">
    <property type="entry name" value="HMA, heavy metal-associated domain"/>
    <property type="match status" value="5"/>
</dbReference>
<evidence type="ECO:0000313" key="26">
    <source>
        <dbReference type="Proteomes" id="UP000472265"/>
    </source>
</evidence>
<dbReference type="CDD" id="cd00371">
    <property type="entry name" value="HMA"/>
    <property type="match status" value="4"/>
</dbReference>
<dbReference type="Gene3D" id="3.40.1110.10">
    <property type="entry name" value="Calcium-transporting ATPase, cytoplasmic domain N"/>
    <property type="match status" value="1"/>
</dbReference>
<dbReference type="FunFam" id="3.30.70.100:FF:000001">
    <property type="entry name" value="ATPase copper transporting beta"/>
    <property type="match status" value="4"/>
</dbReference>
<keyword evidence="8" id="KW-0677">Repeat</keyword>
<evidence type="ECO:0000256" key="20">
    <source>
        <dbReference type="ARBA" id="ARBA00074947"/>
    </source>
</evidence>
<reference evidence="25" key="3">
    <citation type="submission" date="2025-09" db="UniProtKB">
        <authorList>
            <consortium name="Ensembl"/>
        </authorList>
    </citation>
    <scope>IDENTIFICATION</scope>
</reference>
<evidence type="ECO:0000256" key="8">
    <source>
        <dbReference type="ARBA" id="ARBA00022737"/>
    </source>
</evidence>
<dbReference type="AlphaFoldDB" id="A0A671YNU1"/>
<keyword evidence="13" id="KW-1278">Translocase</keyword>
<dbReference type="PRINTS" id="PR00942">
    <property type="entry name" value="CUATPASEI"/>
</dbReference>
<evidence type="ECO:0000256" key="7">
    <source>
        <dbReference type="ARBA" id="ARBA00022723"/>
    </source>
</evidence>
<dbReference type="Gene3D" id="2.70.150.10">
    <property type="entry name" value="Calcium-transporting ATPase, cytoplasmic transduction domain A"/>
    <property type="match status" value="1"/>
</dbReference>
<feature type="transmembrane region" description="Helical" evidence="22">
    <location>
        <begin position="730"/>
        <end position="752"/>
    </location>
</feature>
<keyword evidence="15" id="KW-0186">Copper</keyword>
<evidence type="ECO:0000256" key="2">
    <source>
        <dbReference type="ARBA" id="ARBA00004603"/>
    </source>
</evidence>
<feature type="transmembrane region" description="Helical" evidence="22">
    <location>
        <begin position="1152"/>
        <end position="1172"/>
    </location>
</feature>
<comment type="subunit">
    <text evidence="19">Monomer. Interacts with COMMD1/MURR1. Interacts with DCTN4, in a copper-dependent manner. Interacts with ATOX1. Interacts (via C-terminus) with ZBTB16/PLZF.</text>
</comment>
<evidence type="ECO:0000256" key="22">
    <source>
        <dbReference type="RuleBase" id="RU362081"/>
    </source>
</evidence>
<keyword evidence="17 22" id="KW-0472">Membrane</keyword>
<evidence type="ECO:0000256" key="23">
    <source>
        <dbReference type="SAM" id="MobiDB-lite"/>
    </source>
</evidence>
<feature type="transmembrane region" description="Helical" evidence="22">
    <location>
        <begin position="1124"/>
        <end position="1146"/>
    </location>
</feature>
<dbReference type="SUPFAM" id="SSF56784">
    <property type="entry name" value="HAD-like"/>
    <property type="match status" value="1"/>
</dbReference>
<evidence type="ECO:0000256" key="21">
    <source>
        <dbReference type="ARBA" id="ARBA00083608"/>
    </source>
</evidence>
<dbReference type="FunFam" id="2.70.150.10:FF:000002">
    <property type="entry name" value="Copper-transporting ATPase 1, putative"/>
    <property type="match status" value="1"/>
</dbReference>
<reference evidence="25" key="1">
    <citation type="submission" date="2021-04" db="EMBL/GenBank/DDBJ databases">
        <authorList>
            <consortium name="Wellcome Sanger Institute Data Sharing"/>
        </authorList>
    </citation>
    <scope>NUCLEOTIDE SEQUENCE [LARGE SCALE GENOMIC DNA]</scope>
</reference>
<dbReference type="PROSITE" id="PS01047">
    <property type="entry name" value="HMA_1"/>
    <property type="match status" value="4"/>
</dbReference>
<feature type="compositionally biased region" description="Basic and acidic residues" evidence="23">
    <location>
        <begin position="1242"/>
        <end position="1259"/>
    </location>
</feature>
<dbReference type="GO" id="GO:0043682">
    <property type="term" value="F:P-type divalent copper transporter activity"/>
    <property type="evidence" value="ECO:0007669"/>
    <property type="project" value="TreeGrafter"/>
</dbReference>
<evidence type="ECO:0000256" key="12">
    <source>
        <dbReference type="ARBA" id="ARBA00022842"/>
    </source>
</evidence>
<evidence type="ECO:0000256" key="5">
    <source>
        <dbReference type="ARBA" id="ARBA00022448"/>
    </source>
</evidence>
<protein>
    <recommendedName>
        <fullName evidence="20">Copper-transporting ATPase 2</fullName>
        <ecNumber evidence="4">7.2.2.8</ecNumber>
    </recommendedName>
    <alternativeName>
        <fullName evidence="21">Copper pump 2</fullName>
    </alternativeName>
</protein>
<evidence type="ECO:0000256" key="10">
    <source>
        <dbReference type="ARBA" id="ARBA00022796"/>
    </source>
</evidence>
<dbReference type="GO" id="GO:0055070">
    <property type="term" value="P:copper ion homeostasis"/>
    <property type="evidence" value="ECO:0007669"/>
    <property type="project" value="TreeGrafter"/>
</dbReference>
<dbReference type="CDD" id="cd02094">
    <property type="entry name" value="P-type_ATPase_Cu-like"/>
    <property type="match status" value="1"/>
</dbReference>
<dbReference type="GO" id="GO:0005524">
    <property type="term" value="F:ATP binding"/>
    <property type="evidence" value="ECO:0007669"/>
    <property type="project" value="UniProtKB-UniRule"/>
</dbReference>
<dbReference type="FunFam" id="3.40.1110.10:FF:000015">
    <property type="entry name" value="ATPase copper transporting beta"/>
    <property type="match status" value="1"/>
</dbReference>
<keyword evidence="12" id="KW-0460">Magnesium</keyword>
<dbReference type="InterPro" id="IPR023214">
    <property type="entry name" value="HAD_sf"/>
</dbReference>
<evidence type="ECO:0000259" key="24">
    <source>
        <dbReference type="PROSITE" id="PS50846"/>
    </source>
</evidence>
<evidence type="ECO:0000256" key="9">
    <source>
        <dbReference type="ARBA" id="ARBA00022741"/>
    </source>
</evidence>
<dbReference type="InterPro" id="IPR006121">
    <property type="entry name" value="HMA_dom"/>
</dbReference>
<dbReference type="PANTHER" id="PTHR43520">
    <property type="entry name" value="ATP7, ISOFORM B"/>
    <property type="match status" value="1"/>
</dbReference>
<feature type="domain" description="HMA" evidence="24">
    <location>
        <begin position="382"/>
        <end position="448"/>
    </location>
</feature>
<evidence type="ECO:0000256" key="6">
    <source>
        <dbReference type="ARBA" id="ARBA00022692"/>
    </source>
</evidence>
<keyword evidence="7 22" id="KW-0479">Metal-binding</keyword>
<dbReference type="InterPro" id="IPR027256">
    <property type="entry name" value="P-typ_ATPase_IB"/>
</dbReference>
<feature type="transmembrane region" description="Helical" evidence="22">
    <location>
        <begin position="500"/>
        <end position="520"/>
    </location>
</feature>
<dbReference type="InterPro" id="IPR006122">
    <property type="entry name" value="HMA_Cu_ion-bd"/>
</dbReference>
<dbReference type="Gene3D" id="3.30.70.100">
    <property type="match status" value="5"/>
</dbReference>
<dbReference type="PROSITE" id="PS50846">
    <property type="entry name" value="HMA_2"/>
    <property type="match status" value="5"/>
</dbReference>
<dbReference type="PRINTS" id="PR00119">
    <property type="entry name" value="CATATPASE"/>
</dbReference>
<keyword evidence="14 22" id="KW-1133">Transmembrane helix</keyword>